<dbReference type="HAMAP" id="MF_00121">
    <property type="entry name" value="GatB"/>
    <property type="match status" value="1"/>
</dbReference>
<dbReference type="GO" id="GO:0016740">
    <property type="term" value="F:transferase activity"/>
    <property type="evidence" value="ECO:0007669"/>
    <property type="project" value="UniProtKB-KW"/>
</dbReference>
<evidence type="ECO:0000256" key="10">
    <source>
        <dbReference type="ARBA" id="ARBA00047913"/>
    </source>
</evidence>
<dbReference type="HOGENOM" id="CLU_019240_0_0_2"/>
<dbReference type="Proteomes" id="UP000006565">
    <property type="component" value="Chromosome"/>
</dbReference>
<evidence type="ECO:0000256" key="8">
    <source>
        <dbReference type="ARBA" id="ARBA00024799"/>
    </source>
</evidence>
<dbReference type="InterPro" id="IPR018027">
    <property type="entry name" value="Asn/Gln_amidotransferase"/>
</dbReference>
<protein>
    <recommendedName>
        <fullName evidence="3 11">Aspartyl/glutamyl-tRNA(Asn/Gln) amidotransferase subunit B</fullName>
        <shortName evidence="11">Asp/Glu-ADT subunit B</shortName>
        <ecNumber evidence="11">6.3.5.-</ecNumber>
    </recommendedName>
</protein>
<keyword evidence="4 11" id="KW-0436">Ligase</keyword>
<dbReference type="Pfam" id="PF02637">
    <property type="entry name" value="GatB_Yqey"/>
    <property type="match status" value="1"/>
</dbReference>
<evidence type="ECO:0000256" key="4">
    <source>
        <dbReference type="ARBA" id="ARBA00022598"/>
    </source>
</evidence>
<evidence type="ECO:0000313" key="14">
    <source>
        <dbReference type="Proteomes" id="UP000006565"/>
    </source>
</evidence>
<dbReference type="EMBL" id="CP002117">
    <property type="protein sequence ID" value="ADN36684.1"/>
    <property type="molecule type" value="Genomic_DNA"/>
</dbReference>
<comment type="catalytic activity">
    <reaction evidence="9 11">
        <text>L-aspartyl-tRNA(Asn) + L-glutamine + ATP + H2O = L-asparaginyl-tRNA(Asn) + L-glutamate + ADP + phosphate + 2 H(+)</text>
        <dbReference type="Rhea" id="RHEA:14513"/>
        <dbReference type="Rhea" id="RHEA-COMP:9674"/>
        <dbReference type="Rhea" id="RHEA-COMP:9677"/>
        <dbReference type="ChEBI" id="CHEBI:15377"/>
        <dbReference type="ChEBI" id="CHEBI:15378"/>
        <dbReference type="ChEBI" id="CHEBI:29985"/>
        <dbReference type="ChEBI" id="CHEBI:30616"/>
        <dbReference type="ChEBI" id="CHEBI:43474"/>
        <dbReference type="ChEBI" id="CHEBI:58359"/>
        <dbReference type="ChEBI" id="CHEBI:78515"/>
        <dbReference type="ChEBI" id="CHEBI:78516"/>
        <dbReference type="ChEBI" id="CHEBI:456216"/>
    </reaction>
</comment>
<accession>E1RJ14</accession>
<reference evidence="13 14" key="1">
    <citation type="journal article" date="2010" name="Stand. Genomic Sci.">
        <title>Complete genome sequence of Methanoplanus petrolearius type strain (SEBR 4847).</title>
        <authorList>
            <person name="Brambilla E."/>
            <person name="Djao O.D."/>
            <person name="Daligault H."/>
            <person name="Lapidus A."/>
            <person name="Lucas S."/>
            <person name="Hammon N."/>
            <person name="Nolan M."/>
            <person name="Tice H."/>
            <person name="Cheng J.F."/>
            <person name="Han C."/>
            <person name="Tapia R."/>
            <person name="Goodwin L."/>
            <person name="Pitluck S."/>
            <person name="Liolios K."/>
            <person name="Ivanova N."/>
            <person name="Mavromatis K."/>
            <person name="Mikhailova N."/>
            <person name="Pati A."/>
            <person name="Chen A."/>
            <person name="Palaniappan K."/>
            <person name="Land M."/>
            <person name="Hauser L."/>
            <person name="Chang Y.J."/>
            <person name="Jeffries C.D."/>
            <person name="Rohde M."/>
            <person name="Spring S."/>
            <person name="Sikorski J."/>
            <person name="Goker M."/>
            <person name="Woyke T."/>
            <person name="Bristow J."/>
            <person name="Eisen J.A."/>
            <person name="Markowitz V."/>
            <person name="Hugenholtz P."/>
            <person name="Kyrpides N.C."/>
            <person name="Klenk H.P."/>
        </authorList>
    </citation>
    <scope>NUCLEOTIDE SEQUENCE [LARGE SCALE GENOMIC DNA]</scope>
    <source>
        <strain evidence="14">DSM 11571 / OCM 486 / SEBR 4847</strain>
    </source>
</reference>
<evidence type="ECO:0000256" key="3">
    <source>
        <dbReference type="ARBA" id="ARBA00016923"/>
    </source>
</evidence>
<dbReference type="eggNOG" id="arCOG01718">
    <property type="taxonomic scope" value="Archaea"/>
</dbReference>
<dbReference type="Pfam" id="PF02934">
    <property type="entry name" value="GatB_N"/>
    <property type="match status" value="1"/>
</dbReference>
<dbReference type="InterPro" id="IPR017959">
    <property type="entry name" value="Asn/Gln-tRNA_amidoTrfase_suB/E"/>
</dbReference>
<organism evidence="13 14">
    <name type="scientific">Methanolacinia petrolearia (strain DSM 11571 / OCM 486 / SEBR 4847)</name>
    <name type="common">Methanoplanus petrolearius</name>
    <dbReference type="NCBI Taxonomy" id="679926"/>
    <lineage>
        <taxon>Archaea</taxon>
        <taxon>Methanobacteriati</taxon>
        <taxon>Methanobacteriota</taxon>
        <taxon>Stenosarchaea group</taxon>
        <taxon>Methanomicrobia</taxon>
        <taxon>Methanomicrobiales</taxon>
        <taxon>Methanomicrobiaceae</taxon>
        <taxon>Methanolacinia</taxon>
    </lineage>
</organism>
<comment type="catalytic activity">
    <reaction evidence="10 11">
        <text>L-glutamyl-tRNA(Gln) + L-glutamine + ATP + H2O = L-glutaminyl-tRNA(Gln) + L-glutamate + ADP + phosphate + H(+)</text>
        <dbReference type="Rhea" id="RHEA:17521"/>
        <dbReference type="Rhea" id="RHEA-COMP:9681"/>
        <dbReference type="Rhea" id="RHEA-COMP:9684"/>
        <dbReference type="ChEBI" id="CHEBI:15377"/>
        <dbReference type="ChEBI" id="CHEBI:15378"/>
        <dbReference type="ChEBI" id="CHEBI:29985"/>
        <dbReference type="ChEBI" id="CHEBI:30616"/>
        <dbReference type="ChEBI" id="CHEBI:43474"/>
        <dbReference type="ChEBI" id="CHEBI:58359"/>
        <dbReference type="ChEBI" id="CHEBI:78520"/>
        <dbReference type="ChEBI" id="CHEBI:78521"/>
        <dbReference type="ChEBI" id="CHEBI:456216"/>
    </reaction>
</comment>
<keyword evidence="5 11" id="KW-0547">Nucleotide-binding</keyword>
<dbReference type="GO" id="GO:0070681">
    <property type="term" value="P:glutaminyl-tRNAGln biosynthesis via transamidation"/>
    <property type="evidence" value="ECO:0007669"/>
    <property type="project" value="TreeGrafter"/>
</dbReference>
<dbReference type="STRING" id="679926.Mpet_1933"/>
<dbReference type="NCBIfam" id="NF004012">
    <property type="entry name" value="PRK05477.1-2"/>
    <property type="match status" value="1"/>
</dbReference>
<comment type="similarity">
    <text evidence="1 11">Belongs to the GatB/GatE family. GatB subfamily.</text>
</comment>
<comment type="subunit">
    <text evidence="2 11">Heterotrimer of A, B and C subunits.</text>
</comment>
<keyword evidence="6 11" id="KW-0067">ATP-binding</keyword>
<dbReference type="PROSITE" id="PS01234">
    <property type="entry name" value="GATB"/>
    <property type="match status" value="1"/>
</dbReference>
<dbReference type="GO" id="GO:0050567">
    <property type="term" value="F:glutaminyl-tRNA synthase (glutamine-hydrolyzing) activity"/>
    <property type="evidence" value="ECO:0007669"/>
    <property type="project" value="UniProtKB-UniRule"/>
</dbReference>
<keyword evidence="7 11" id="KW-0648">Protein biosynthesis</keyword>
<dbReference type="NCBIfam" id="TIGR00133">
    <property type="entry name" value="gatB"/>
    <property type="match status" value="1"/>
</dbReference>
<comment type="function">
    <text evidence="8 11">Allows the formation of correctly charged Asn-tRNA(Asn) or Gln-tRNA(Gln) through the transamidation of misacylated Asp-tRNA(Asn) or Glu-tRNA(Gln) in organisms which lack either or both of asparaginyl-tRNA or glutaminyl-tRNA synthetases. The reaction takes place in the presence of glutamine and ATP through an activated phospho-Asp-tRNA(Asn) or phospho-Glu-tRNA(Gln).</text>
</comment>
<dbReference type="NCBIfam" id="NF004014">
    <property type="entry name" value="PRK05477.1-4"/>
    <property type="match status" value="1"/>
</dbReference>
<dbReference type="SMART" id="SM00845">
    <property type="entry name" value="GatB_Yqey"/>
    <property type="match status" value="1"/>
</dbReference>
<evidence type="ECO:0000256" key="2">
    <source>
        <dbReference type="ARBA" id="ARBA00011123"/>
    </source>
</evidence>
<dbReference type="FunFam" id="1.10.10.410:FF:000001">
    <property type="entry name" value="Aspartyl/glutamyl-tRNA(Asn/Gln) amidotransferase subunit B"/>
    <property type="match status" value="1"/>
</dbReference>
<dbReference type="GeneID" id="9744410"/>
<dbReference type="GO" id="GO:0006412">
    <property type="term" value="P:translation"/>
    <property type="evidence" value="ECO:0007669"/>
    <property type="project" value="UniProtKB-UniRule"/>
</dbReference>
<proteinExistence type="inferred from homology"/>
<dbReference type="RefSeq" id="WP_013329861.1">
    <property type="nucleotide sequence ID" value="NC_014507.1"/>
</dbReference>
<evidence type="ECO:0000256" key="6">
    <source>
        <dbReference type="ARBA" id="ARBA00022840"/>
    </source>
</evidence>
<dbReference type="InterPro" id="IPR023168">
    <property type="entry name" value="GatB_Yqey_C_2"/>
</dbReference>
<dbReference type="AlphaFoldDB" id="E1RJ14"/>
<dbReference type="InterPro" id="IPR017958">
    <property type="entry name" value="Gln-tRNA_amidoTrfase_suB_CS"/>
</dbReference>
<dbReference type="InterPro" id="IPR014746">
    <property type="entry name" value="Gln_synth/guanido_kin_cat_dom"/>
</dbReference>
<dbReference type="InterPro" id="IPR003789">
    <property type="entry name" value="Asn/Gln_tRNA_amidoTrase-B-like"/>
</dbReference>
<keyword evidence="14" id="KW-1185">Reference proteome</keyword>
<evidence type="ECO:0000256" key="9">
    <source>
        <dbReference type="ARBA" id="ARBA00047380"/>
    </source>
</evidence>
<dbReference type="PANTHER" id="PTHR11659">
    <property type="entry name" value="GLUTAMYL-TRNA GLN AMIDOTRANSFERASE SUBUNIT B MITOCHONDRIAL AND PROKARYOTIC PET112-RELATED"/>
    <property type="match status" value="1"/>
</dbReference>
<evidence type="ECO:0000256" key="5">
    <source>
        <dbReference type="ARBA" id="ARBA00022741"/>
    </source>
</evidence>
<dbReference type="InterPro" id="IPR006075">
    <property type="entry name" value="Asn/Gln-tRNA_Trfase_suB/E_cat"/>
</dbReference>
<dbReference type="SUPFAM" id="SSF89095">
    <property type="entry name" value="GatB/YqeY motif"/>
    <property type="match status" value="2"/>
</dbReference>
<evidence type="ECO:0000259" key="12">
    <source>
        <dbReference type="SMART" id="SM00845"/>
    </source>
</evidence>
<dbReference type="SUPFAM" id="SSF55931">
    <property type="entry name" value="Glutamine synthetase/guanido kinase"/>
    <property type="match status" value="1"/>
</dbReference>
<evidence type="ECO:0000256" key="11">
    <source>
        <dbReference type="HAMAP-Rule" id="MF_00121"/>
    </source>
</evidence>
<name>E1RJ14_METP4</name>
<sequence length="485" mass="55082">MSETGEQKIDVNKLKVIIGLEIHCQLNTKTKLFCGCSTDYRDSEPNSHVCPICLGLPGALPKLNRQAVIYALKVAKALNLEIPEYSEFSRKNYFYPDLPKGYQISQYDKPVAINGILSVDDDEGHEKNIRIRRIHLEEDPGRLVHKTSRDRAGYSLVDYNRSSIPLIEIVTEPDLSSPKEARRFLNKLRTTLEYLEVFDGEKEGSIRVDANISLEGHNRVECKNISSYKGVEKALTFEITRQRNMIRRGQEILMETRHFMEARGITQGSRSKEEENDYRYFPEPDLRPLKVSEWADDIELPELPDARRERFMKTYGISLNHSKTLTGDLKVADFYEKIATCDPVLTATLVADTLLGELYYRDMKITDVPPDCFKDLVVLLKDNEITDRVSVDILRMILDGIKEGKEPEMPSDMVHRLGLSKGGDDEFGDIIAKVIEANPQAVDDFKSGNTNAVNFLVGQVMKETRGRADPKAIAPKIIKHIGDME</sequence>
<evidence type="ECO:0000256" key="1">
    <source>
        <dbReference type="ARBA" id="ARBA00005306"/>
    </source>
</evidence>
<dbReference type="Gene3D" id="1.10.150.380">
    <property type="entry name" value="GatB domain, N-terminal subdomain"/>
    <property type="match status" value="1"/>
</dbReference>
<dbReference type="OrthoDB" id="52755at2157"/>
<dbReference type="GO" id="GO:0050566">
    <property type="term" value="F:asparaginyl-tRNA synthase (glutamine-hydrolyzing) activity"/>
    <property type="evidence" value="ECO:0007669"/>
    <property type="project" value="RHEA"/>
</dbReference>
<dbReference type="GO" id="GO:0005524">
    <property type="term" value="F:ATP binding"/>
    <property type="evidence" value="ECO:0007669"/>
    <property type="project" value="UniProtKB-KW"/>
</dbReference>
<evidence type="ECO:0000313" key="13">
    <source>
        <dbReference type="EMBL" id="ADN36684.1"/>
    </source>
</evidence>
<feature type="domain" description="Asn/Gln amidotransferase" evidence="12">
    <location>
        <begin position="333"/>
        <end position="481"/>
    </location>
</feature>
<dbReference type="InterPro" id="IPR042114">
    <property type="entry name" value="GatB_C_1"/>
</dbReference>
<dbReference type="InterPro" id="IPR004413">
    <property type="entry name" value="GatB"/>
</dbReference>
<dbReference type="EC" id="6.3.5.-" evidence="11"/>
<dbReference type="Gene3D" id="1.10.10.410">
    <property type="match status" value="1"/>
</dbReference>
<gene>
    <name evidence="11" type="primary">gatB</name>
    <name evidence="13" type="ordered locus">Mpet_1933</name>
</gene>
<evidence type="ECO:0000256" key="7">
    <source>
        <dbReference type="ARBA" id="ARBA00022917"/>
    </source>
</evidence>
<dbReference type="PANTHER" id="PTHR11659:SF0">
    <property type="entry name" value="GLUTAMYL-TRNA(GLN) AMIDOTRANSFERASE SUBUNIT B, MITOCHONDRIAL"/>
    <property type="match status" value="1"/>
</dbReference>
<dbReference type="KEGG" id="mpi:Mpet_1933"/>
<keyword evidence="13" id="KW-0808">Transferase</keyword>